<dbReference type="InterPro" id="IPR001296">
    <property type="entry name" value="Glyco_trans_1"/>
</dbReference>
<dbReference type="Gene3D" id="3.40.50.2000">
    <property type="entry name" value="Glycogen Phosphorylase B"/>
    <property type="match status" value="2"/>
</dbReference>
<reference evidence="3 4" key="1">
    <citation type="journal article" date="2016" name="Nat. Commun.">
        <title>Thousands of microbial genomes shed light on interconnected biogeochemical processes in an aquifer system.</title>
        <authorList>
            <person name="Anantharaman K."/>
            <person name="Brown C.T."/>
            <person name="Hug L.A."/>
            <person name="Sharon I."/>
            <person name="Castelle C.J."/>
            <person name="Probst A.J."/>
            <person name="Thomas B.C."/>
            <person name="Singh A."/>
            <person name="Wilkins M.J."/>
            <person name="Karaoz U."/>
            <person name="Brodie E.L."/>
            <person name="Williams K.H."/>
            <person name="Hubbard S.S."/>
            <person name="Banfield J.F."/>
        </authorList>
    </citation>
    <scope>NUCLEOTIDE SEQUENCE [LARGE SCALE GENOMIC DNA]</scope>
</reference>
<dbReference type="PANTHER" id="PTHR12526">
    <property type="entry name" value="GLYCOSYLTRANSFERASE"/>
    <property type="match status" value="1"/>
</dbReference>
<accession>A0A1F5SE32</accession>
<name>A0A1F5SE32_9BACT</name>
<comment type="caution">
    <text evidence="3">The sequence shown here is derived from an EMBL/GenBank/DDBJ whole genome shotgun (WGS) entry which is preliminary data.</text>
</comment>
<gene>
    <name evidence="3" type="ORF">A2227_07995</name>
</gene>
<feature type="domain" description="Glycosyltransferase subfamily 4-like N-terminal" evidence="2">
    <location>
        <begin position="19"/>
        <end position="129"/>
    </location>
</feature>
<dbReference type="STRING" id="1797994.A2227_07995"/>
<evidence type="ECO:0008006" key="5">
    <source>
        <dbReference type="Google" id="ProtNLM"/>
    </source>
</evidence>
<evidence type="ECO:0000313" key="3">
    <source>
        <dbReference type="EMBL" id="OGF24980.1"/>
    </source>
</evidence>
<evidence type="ECO:0000259" key="2">
    <source>
        <dbReference type="Pfam" id="PF13439"/>
    </source>
</evidence>
<dbReference type="PANTHER" id="PTHR12526:SF595">
    <property type="entry name" value="BLL5217 PROTEIN"/>
    <property type="match status" value="1"/>
</dbReference>
<dbReference type="Pfam" id="PF13439">
    <property type="entry name" value="Glyco_transf_4"/>
    <property type="match status" value="1"/>
</dbReference>
<dbReference type="AlphaFoldDB" id="A0A1F5SE32"/>
<feature type="domain" description="Glycosyl transferase family 1" evidence="1">
    <location>
        <begin position="185"/>
        <end position="330"/>
    </location>
</feature>
<dbReference type="Pfam" id="PF00534">
    <property type="entry name" value="Glycos_transf_1"/>
    <property type="match status" value="1"/>
</dbReference>
<dbReference type="SUPFAM" id="SSF53756">
    <property type="entry name" value="UDP-Glycosyltransferase/glycogen phosphorylase"/>
    <property type="match status" value="1"/>
</dbReference>
<organism evidence="3 4">
    <name type="scientific">Candidatus Falkowbacteria bacterium RIFOXYA2_FULL_47_19</name>
    <dbReference type="NCBI Taxonomy" id="1797994"/>
    <lineage>
        <taxon>Bacteria</taxon>
        <taxon>Candidatus Falkowiibacteriota</taxon>
    </lineage>
</organism>
<evidence type="ECO:0000259" key="1">
    <source>
        <dbReference type="Pfam" id="PF00534"/>
    </source>
</evidence>
<dbReference type="GO" id="GO:0016757">
    <property type="term" value="F:glycosyltransferase activity"/>
    <property type="evidence" value="ECO:0007669"/>
    <property type="project" value="InterPro"/>
</dbReference>
<dbReference type="CDD" id="cd03802">
    <property type="entry name" value="GT4_AviGT4-like"/>
    <property type="match status" value="1"/>
</dbReference>
<proteinExistence type="predicted"/>
<dbReference type="Proteomes" id="UP000178367">
    <property type="component" value="Unassembled WGS sequence"/>
</dbReference>
<protein>
    <recommendedName>
        <fullName evidence="5">Glycosyl transferase family 1 domain-containing protein</fullName>
    </recommendedName>
</protein>
<dbReference type="EMBL" id="MFGB01000024">
    <property type="protein sequence ID" value="OGF24980.1"/>
    <property type="molecule type" value="Genomic_DNA"/>
</dbReference>
<evidence type="ECO:0000313" key="4">
    <source>
        <dbReference type="Proteomes" id="UP000178367"/>
    </source>
</evidence>
<dbReference type="InterPro" id="IPR028098">
    <property type="entry name" value="Glyco_trans_4-like_N"/>
</dbReference>
<sequence>MKIAFFLSSKNVVSHDRGGGVEYFSYYLTGEMARRGHSITVYAAPGSKIPGVNTREISPFPTNIDTEYANWQERISSFYDLSALSDFFISGEWKKFDLVQYNNYIFYEILPFLKLADIPVIIHVHYSHKAIYPHIKDKLSEYKSVRYLPVSDFTKTLMPDLPYLDKVYPAVDLKDFPYSGASGSYLLFLSRICPEKGAHLAVKAARRAGEKLVIAGGVSRSHRAYFNTEIKPYIDNKNIIYVGEADLKTRVKIYQKAAALLFPIQWDETFGLVMAEAMACGTPVIAFDRAAVREIVKDGVSGFIVPDGSIEAMAEAGKRITQLDRKRVRRWAEDNFSVKIWAEKYEKICEKLSKRI</sequence>